<sequence length="374" mass="40754">MVTTHMRRVTESSPFDQNDDASNDEEHRWTWFFNFETLPPEEESEEGDVTSTAGATEAVKVVTPSGLGRQHEADQPVSEPKPAPADPIDQDVEMVLPVPPVPPPAPDVARQIDPLSVIPSDASTGTRDFEIGLTVTTVKGDENSEVIPDIEAQTSKDLTIVEMWSDESNDNDDDETEADDNACVKEGGGKEVPDIESEASEAPSPALTCTDFSGWPNWTEFSGWAKRKAGAVEKRGTAEVIPDIMALALALQEDLTTVARCLRIGCNPQHLRVDSPNASQPDKVAIWTRPLLANHPASGSAIRLLAIDTLLSSDIEILDQARSSMGTLGFFRVRNSIKSNNWKKLKNSNGPSDLRCEDAKLACLDAQLSNHFER</sequence>
<reference evidence="2 3" key="1">
    <citation type="journal article" date="2012" name="Genome Biol.">
        <title>Genome and low-iron response of an oceanic diatom adapted to chronic iron limitation.</title>
        <authorList>
            <person name="Lommer M."/>
            <person name="Specht M."/>
            <person name="Roy A.S."/>
            <person name="Kraemer L."/>
            <person name="Andreson R."/>
            <person name="Gutowska M.A."/>
            <person name="Wolf J."/>
            <person name="Bergner S.V."/>
            <person name="Schilhabel M.B."/>
            <person name="Klostermeier U.C."/>
            <person name="Beiko R.G."/>
            <person name="Rosenstiel P."/>
            <person name="Hippler M."/>
            <person name="Laroche J."/>
        </authorList>
    </citation>
    <scope>NUCLEOTIDE SEQUENCE [LARGE SCALE GENOMIC DNA]</scope>
    <source>
        <strain evidence="2 3">CCMP1005</strain>
    </source>
</reference>
<feature type="region of interest" description="Disordered" evidence="1">
    <location>
        <begin position="37"/>
        <end position="56"/>
    </location>
</feature>
<keyword evidence="3" id="KW-1185">Reference proteome</keyword>
<dbReference type="Proteomes" id="UP000266841">
    <property type="component" value="Unassembled WGS sequence"/>
</dbReference>
<protein>
    <submittedName>
        <fullName evidence="2">Uncharacterized protein</fullName>
    </submittedName>
</protein>
<feature type="region of interest" description="Disordered" evidence="1">
    <location>
        <begin position="63"/>
        <end position="88"/>
    </location>
</feature>
<organism evidence="2 3">
    <name type="scientific">Thalassiosira oceanica</name>
    <name type="common">Marine diatom</name>
    <dbReference type="NCBI Taxonomy" id="159749"/>
    <lineage>
        <taxon>Eukaryota</taxon>
        <taxon>Sar</taxon>
        <taxon>Stramenopiles</taxon>
        <taxon>Ochrophyta</taxon>
        <taxon>Bacillariophyta</taxon>
        <taxon>Coscinodiscophyceae</taxon>
        <taxon>Thalassiosirophycidae</taxon>
        <taxon>Thalassiosirales</taxon>
        <taxon>Thalassiosiraceae</taxon>
        <taxon>Thalassiosira</taxon>
    </lineage>
</organism>
<proteinExistence type="predicted"/>
<dbReference type="AlphaFoldDB" id="K0R0U1"/>
<gene>
    <name evidence="2" type="ORF">THAOC_36068</name>
</gene>
<evidence type="ECO:0000256" key="1">
    <source>
        <dbReference type="SAM" id="MobiDB-lite"/>
    </source>
</evidence>
<feature type="compositionally biased region" description="Acidic residues" evidence="1">
    <location>
        <begin position="39"/>
        <end position="48"/>
    </location>
</feature>
<accession>K0R0U1</accession>
<evidence type="ECO:0000313" key="2">
    <source>
        <dbReference type="EMBL" id="EJK45320.1"/>
    </source>
</evidence>
<feature type="region of interest" description="Disordered" evidence="1">
    <location>
        <begin position="166"/>
        <end position="206"/>
    </location>
</feature>
<feature type="region of interest" description="Disordered" evidence="1">
    <location>
        <begin position="1"/>
        <end position="23"/>
    </location>
</feature>
<evidence type="ECO:0000313" key="3">
    <source>
        <dbReference type="Proteomes" id="UP000266841"/>
    </source>
</evidence>
<dbReference type="EMBL" id="AGNL01048602">
    <property type="protein sequence ID" value="EJK45320.1"/>
    <property type="molecule type" value="Genomic_DNA"/>
</dbReference>
<comment type="caution">
    <text evidence="2">The sequence shown here is derived from an EMBL/GenBank/DDBJ whole genome shotgun (WGS) entry which is preliminary data.</text>
</comment>
<feature type="compositionally biased region" description="Acidic residues" evidence="1">
    <location>
        <begin position="166"/>
        <end position="180"/>
    </location>
</feature>
<name>K0R0U1_THAOC</name>